<feature type="non-terminal residue" evidence="2">
    <location>
        <position position="529"/>
    </location>
</feature>
<keyword evidence="1" id="KW-0472">Membrane</keyword>
<sequence length="529" mass="60208">MQNPVTPVGLRETYTTQSHHRLNPVTSLSTSRYNRPWLTQACPRIIPRGPAPRVSSTSPSKWRQFIHPEGQSYFVLNNEKFPIVTRANLEDAETERGILDYLKLVQGGLERHSIKVPPRCELFLELEGDHTPCNYYFVDHAAKGLFWLEDMSTESLHIQEAMSPSHLERLYWLHVEFFPMHHEHQEQELSRIVDGLRDIISHGQVDRVTSRSPTSPYTADTCRQFLKLLRLYTRRGQRVDGYTLCCAARLAGAIVNQLSHEQQSPQLRRRQQRHSPLASRHHWVATISNLILLGIPRYYYALLDGLYMHDRMPADQWTRFMFLCLTEWTNSLYPAFLVLIAGIYIAEVCGHSPSTTIPSVISCMLSIISTLCLDMKYRPLAEADAASAERYLQSVKSASLGFLPLAIVFSLPKASYMWGLAFLIIQLLSIAWRSAAIAATFLILLFVLWCICVPRGHGIRLVSWVLAVLQFPPIDTTPVSFETCPSFAPSTVHRILRYILAVVHMYAYGVPFTHHSSHTVIASVPSDQT</sequence>
<evidence type="ECO:0000313" key="2">
    <source>
        <dbReference type="EMBL" id="KIJ09755.1"/>
    </source>
</evidence>
<dbReference type="Proteomes" id="UP000053647">
    <property type="component" value="Unassembled WGS sequence"/>
</dbReference>
<reference evidence="3" key="2">
    <citation type="submission" date="2015-01" db="EMBL/GenBank/DDBJ databases">
        <title>Evolutionary Origins and Diversification of the Mycorrhizal Mutualists.</title>
        <authorList>
            <consortium name="DOE Joint Genome Institute"/>
            <consortium name="Mycorrhizal Genomics Consortium"/>
            <person name="Kohler A."/>
            <person name="Kuo A."/>
            <person name="Nagy L.G."/>
            <person name="Floudas D."/>
            <person name="Copeland A."/>
            <person name="Barry K.W."/>
            <person name="Cichocki N."/>
            <person name="Veneault-Fourrey C."/>
            <person name="LaButti K."/>
            <person name="Lindquist E.A."/>
            <person name="Lipzen A."/>
            <person name="Lundell T."/>
            <person name="Morin E."/>
            <person name="Murat C."/>
            <person name="Riley R."/>
            <person name="Ohm R."/>
            <person name="Sun H."/>
            <person name="Tunlid A."/>
            <person name="Henrissat B."/>
            <person name="Grigoriev I.V."/>
            <person name="Hibbett D.S."/>
            <person name="Martin F."/>
        </authorList>
    </citation>
    <scope>NUCLEOTIDE SEQUENCE [LARGE SCALE GENOMIC DNA]</scope>
    <source>
        <strain evidence="3">ATCC 200175</strain>
    </source>
</reference>
<dbReference type="HOGENOM" id="CLU_015091_3_2_1"/>
<evidence type="ECO:0000313" key="3">
    <source>
        <dbReference type="Proteomes" id="UP000053647"/>
    </source>
</evidence>
<feature type="transmembrane region" description="Helical" evidence="1">
    <location>
        <begin position="282"/>
        <end position="300"/>
    </location>
</feature>
<keyword evidence="3" id="KW-1185">Reference proteome</keyword>
<evidence type="ECO:0000256" key="1">
    <source>
        <dbReference type="SAM" id="Phobius"/>
    </source>
</evidence>
<keyword evidence="1" id="KW-0812">Transmembrane</keyword>
<feature type="transmembrane region" description="Helical" evidence="1">
    <location>
        <begin position="357"/>
        <end position="377"/>
    </location>
</feature>
<feature type="transmembrane region" description="Helical" evidence="1">
    <location>
        <begin position="398"/>
        <end position="424"/>
    </location>
</feature>
<dbReference type="EMBL" id="KN819436">
    <property type="protein sequence ID" value="KIJ09755.1"/>
    <property type="molecule type" value="Genomic_DNA"/>
</dbReference>
<organism evidence="2 3">
    <name type="scientific">Paxillus involutus ATCC 200175</name>
    <dbReference type="NCBI Taxonomy" id="664439"/>
    <lineage>
        <taxon>Eukaryota</taxon>
        <taxon>Fungi</taxon>
        <taxon>Dikarya</taxon>
        <taxon>Basidiomycota</taxon>
        <taxon>Agaricomycotina</taxon>
        <taxon>Agaricomycetes</taxon>
        <taxon>Agaricomycetidae</taxon>
        <taxon>Boletales</taxon>
        <taxon>Paxilineae</taxon>
        <taxon>Paxillaceae</taxon>
        <taxon>Paxillus</taxon>
    </lineage>
</organism>
<gene>
    <name evidence="2" type="ORF">PAXINDRAFT_182107</name>
</gene>
<proteinExistence type="predicted"/>
<feature type="transmembrane region" description="Helical" evidence="1">
    <location>
        <begin position="430"/>
        <end position="451"/>
    </location>
</feature>
<feature type="transmembrane region" description="Helical" evidence="1">
    <location>
        <begin position="320"/>
        <end position="345"/>
    </location>
</feature>
<protein>
    <submittedName>
        <fullName evidence="2">Uncharacterized protein</fullName>
    </submittedName>
</protein>
<dbReference type="OrthoDB" id="2674421at2759"/>
<keyword evidence="1" id="KW-1133">Transmembrane helix</keyword>
<dbReference type="AlphaFoldDB" id="A0A0C9T231"/>
<accession>A0A0C9T231</accession>
<name>A0A0C9T231_PAXIN</name>
<reference evidence="2 3" key="1">
    <citation type="submission" date="2014-06" db="EMBL/GenBank/DDBJ databases">
        <authorList>
            <consortium name="DOE Joint Genome Institute"/>
            <person name="Kuo A."/>
            <person name="Kohler A."/>
            <person name="Nagy L.G."/>
            <person name="Floudas D."/>
            <person name="Copeland A."/>
            <person name="Barry K.W."/>
            <person name="Cichocki N."/>
            <person name="Veneault-Fourrey C."/>
            <person name="LaButti K."/>
            <person name="Lindquist E.A."/>
            <person name="Lipzen A."/>
            <person name="Lundell T."/>
            <person name="Morin E."/>
            <person name="Murat C."/>
            <person name="Sun H."/>
            <person name="Tunlid A."/>
            <person name="Henrissat B."/>
            <person name="Grigoriev I.V."/>
            <person name="Hibbett D.S."/>
            <person name="Martin F."/>
            <person name="Nordberg H.P."/>
            <person name="Cantor M.N."/>
            <person name="Hua S.X."/>
        </authorList>
    </citation>
    <scope>NUCLEOTIDE SEQUENCE [LARGE SCALE GENOMIC DNA]</scope>
    <source>
        <strain evidence="2 3">ATCC 200175</strain>
    </source>
</reference>